<accession>A0A126G9J5</accession>
<evidence type="ECO:0000313" key="3">
    <source>
        <dbReference type="EMBL" id="ALD82557.1"/>
    </source>
</evidence>
<evidence type="ECO:0000259" key="2">
    <source>
        <dbReference type="Pfam" id="PF13610"/>
    </source>
</evidence>
<name>A0A126G9J5_CLOPF</name>
<dbReference type="EMBL" id="KT020842">
    <property type="protein sequence ID" value="ALD82557.1"/>
    <property type="molecule type" value="Genomic_DNA"/>
</dbReference>
<feature type="transmembrane region" description="Helical" evidence="1">
    <location>
        <begin position="9"/>
        <end position="27"/>
    </location>
</feature>
<sequence>MGFINGKKYYSWLAIYSEILFILAFQLTQAHDSGAAFILMKQVKSMGNPNHFITDRLSSYNKAFKVWYKYKKGFNPFEKANNLIYMFIFNYNFIRPHESLNDFTSSEVAGFNTNNSNKNNWFIVA</sequence>
<gene>
    <name evidence="3" type="ORF">JFP838_pB0023</name>
</gene>
<feature type="domain" description="DDE" evidence="2">
    <location>
        <begin position="4"/>
        <end position="66"/>
    </location>
</feature>
<keyword evidence="1" id="KW-0472">Membrane</keyword>
<keyword evidence="1" id="KW-1133">Transmembrane helix</keyword>
<keyword evidence="3" id="KW-0614">Plasmid</keyword>
<evidence type="ECO:0000256" key="1">
    <source>
        <dbReference type="SAM" id="Phobius"/>
    </source>
</evidence>
<proteinExistence type="predicted"/>
<dbReference type="AlphaFoldDB" id="A0A126G9J5"/>
<organism evidence="3">
    <name type="scientific">Clostridium perfringens</name>
    <dbReference type="NCBI Taxonomy" id="1502"/>
    <lineage>
        <taxon>Bacteria</taxon>
        <taxon>Bacillati</taxon>
        <taxon>Bacillota</taxon>
        <taxon>Clostridia</taxon>
        <taxon>Eubacteriales</taxon>
        <taxon>Clostridiaceae</taxon>
        <taxon>Clostridium</taxon>
    </lineage>
</organism>
<geneLocation type="plasmid" evidence="3">
    <name>pJP838B</name>
</geneLocation>
<reference evidence="3" key="1">
    <citation type="journal article" date="2016" name="PLoS ONE">
        <title>Plasmid Characterization and Chromosome Analysis of Two netF+ Clostridium perfringens Isolates Associated with Foal and Canine Necrotizing Enteritis.</title>
        <authorList>
            <person name="Mehdizadeh Gohari I."/>
            <person name="Kropinski A.M."/>
            <person name="Weese S.J."/>
            <person name="Parreira V.R."/>
            <person name="Whitehead A.E."/>
            <person name="Boerlin P."/>
            <person name="Prescott J.F."/>
        </authorList>
    </citation>
    <scope>NUCLEOTIDE SEQUENCE</scope>
    <source>
        <strain evidence="3">JP838</strain>
        <plasmid evidence="3">pJP838B</plasmid>
    </source>
</reference>
<protein>
    <submittedName>
        <fullName evidence="3">Transposase</fullName>
    </submittedName>
</protein>
<keyword evidence="1" id="KW-0812">Transmembrane</keyword>
<dbReference type="Pfam" id="PF13610">
    <property type="entry name" value="DDE_Tnp_IS240"/>
    <property type="match status" value="1"/>
</dbReference>
<dbReference type="InterPro" id="IPR032874">
    <property type="entry name" value="DDE_dom"/>
</dbReference>